<gene>
    <name evidence="4" type="ORF">ACHAW5_005816</name>
</gene>
<feature type="compositionally biased region" description="Acidic residues" evidence="2">
    <location>
        <begin position="18"/>
        <end position="31"/>
    </location>
</feature>
<dbReference type="InterPro" id="IPR050756">
    <property type="entry name" value="CSN3"/>
</dbReference>
<evidence type="ECO:0000259" key="3">
    <source>
        <dbReference type="Pfam" id="PF22788"/>
    </source>
</evidence>
<evidence type="ECO:0000313" key="5">
    <source>
        <dbReference type="Proteomes" id="UP001530315"/>
    </source>
</evidence>
<evidence type="ECO:0000256" key="2">
    <source>
        <dbReference type="SAM" id="MobiDB-lite"/>
    </source>
</evidence>
<feature type="domain" description="COP9 signalosome complex subunit 3 N-terminal helical repeats" evidence="3">
    <location>
        <begin position="352"/>
        <end position="457"/>
    </location>
</feature>
<feature type="compositionally biased region" description="Acidic residues" evidence="2">
    <location>
        <begin position="73"/>
        <end position="83"/>
    </location>
</feature>
<evidence type="ECO:0000256" key="1">
    <source>
        <dbReference type="ARBA" id="ARBA00022490"/>
    </source>
</evidence>
<dbReference type="PANTHER" id="PTHR10758:SF1">
    <property type="entry name" value="COP9 SIGNALOSOME COMPLEX SUBUNIT 3"/>
    <property type="match status" value="1"/>
</dbReference>
<feature type="region of interest" description="Disordered" evidence="2">
    <location>
        <begin position="513"/>
        <end position="593"/>
    </location>
</feature>
<feature type="compositionally biased region" description="Low complexity" evidence="2">
    <location>
        <begin position="524"/>
        <end position="540"/>
    </location>
</feature>
<evidence type="ECO:0000313" key="4">
    <source>
        <dbReference type="EMBL" id="KAL3792711.1"/>
    </source>
</evidence>
<feature type="region of interest" description="Disordered" evidence="2">
    <location>
        <begin position="783"/>
        <end position="809"/>
    </location>
</feature>
<sequence>MAIESEEASSPPYLSSGDNDDDDEDDDEDDDVGRNDREEDEDDDSAGGMSGGPPPPADDDIVAVTAGRRGDDKDDDGDDDGGDDSIVGPHRRHDDDDDYDDGDGADDYPSALSRALTTMMGSSRHDDDVRTSTTTTTTTTTNMIDLLRAGAGTILVAGREAGARDDRVAFLPTATTATATARHPRGGESSISRRRSIVDPDGAELYLRAVAACVDALGAVVASSSSSDRCNVAMGGGGGAFYRHPANNGESDHPVWTVAAKGVVEIVAVRSFHLVRCPSSTRPLCGTPSPFSFPDMKLAFDPPSLTDIFTPSQAAGVAASFAGSRSVVARSGIVQALARLIEDAGKAGGDVARESLTPFHAEYLRACLLAGQYRRAHSFLSSRPIRHATLDSACLRLDPTSCLRAHYHAGLVHLGCEAWDDALDSFHACLVLPCSVVSSIAVAARKKGLLVRCLMLGGEELDGVIDARVDDGGGGAGGRTGPTLEDRILSLPGGASAAVAKFMSVSSNRVGRADPALGGGGGASASAPERTAGSETSEGSAGRERSSRRRTRGANPDRRAAPSLSSSTLSGGAVGVERRGPTDASSTSRENSHLGSYHDLVSAYVRGNADHYAKLLSEMTGLLRSDGNWGLAKRLEGRLRVYRTIRKVASVYSVVGVDVLEVKMQEAGASEVDRHGIEDVLMGMLRCDAGDPLLVDPFVARMDQSTGMVSFLDDVDESFDIEDEERRMEADLSARLQSCIALAERVRDLDIALTTSPKYQQYAMKEMMMKGDLTVIVATATATTNDNDNGNGNGNGNGNDGDDNKKQQQ</sequence>
<accession>A0ABD3PZQ6</accession>
<dbReference type="AlphaFoldDB" id="A0ABD3PZQ6"/>
<keyword evidence="1" id="KW-0963">Cytoplasm</keyword>
<proteinExistence type="predicted"/>
<dbReference type="EMBL" id="JALLAZ020000542">
    <property type="protein sequence ID" value="KAL3792711.1"/>
    <property type="molecule type" value="Genomic_DNA"/>
</dbReference>
<dbReference type="PANTHER" id="PTHR10758">
    <property type="entry name" value="26S PROTEASOME NON-ATPASE REGULATORY SUBUNIT 3/COP9 SIGNALOSOME COMPLEX SUBUNIT 3"/>
    <property type="match status" value="1"/>
</dbReference>
<feature type="region of interest" description="Disordered" evidence="2">
    <location>
        <begin position="1"/>
        <end position="110"/>
    </location>
</feature>
<comment type="caution">
    <text evidence="4">The sequence shown here is derived from an EMBL/GenBank/DDBJ whole genome shotgun (WGS) entry which is preliminary data.</text>
</comment>
<dbReference type="Proteomes" id="UP001530315">
    <property type="component" value="Unassembled WGS sequence"/>
</dbReference>
<name>A0ABD3PZQ6_9STRA</name>
<dbReference type="InterPro" id="IPR055089">
    <property type="entry name" value="COP9_N"/>
</dbReference>
<feature type="compositionally biased region" description="Acidic residues" evidence="2">
    <location>
        <begin position="95"/>
        <end position="106"/>
    </location>
</feature>
<organism evidence="4 5">
    <name type="scientific">Stephanodiscus triporus</name>
    <dbReference type="NCBI Taxonomy" id="2934178"/>
    <lineage>
        <taxon>Eukaryota</taxon>
        <taxon>Sar</taxon>
        <taxon>Stramenopiles</taxon>
        <taxon>Ochrophyta</taxon>
        <taxon>Bacillariophyta</taxon>
        <taxon>Coscinodiscophyceae</taxon>
        <taxon>Thalassiosirophycidae</taxon>
        <taxon>Stephanodiscales</taxon>
        <taxon>Stephanodiscaceae</taxon>
        <taxon>Stephanodiscus</taxon>
    </lineage>
</organism>
<dbReference type="Pfam" id="PF22788">
    <property type="entry name" value="COP9_hel_rpt"/>
    <property type="match status" value="1"/>
</dbReference>
<protein>
    <recommendedName>
        <fullName evidence="3">COP9 signalosome complex subunit 3 N-terminal helical repeats domain-containing protein</fullName>
    </recommendedName>
</protein>
<keyword evidence="5" id="KW-1185">Reference proteome</keyword>
<reference evidence="4 5" key="1">
    <citation type="submission" date="2024-10" db="EMBL/GenBank/DDBJ databases">
        <title>Updated reference genomes for cyclostephanoid diatoms.</title>
        <authorList>
            <person name="Roberts W.R."/>
            <person name="Alverson A.J."/>
        </authorList>
    </citation>
    <scope>NUCLEOTIDE SEQUENCE [LARGE SCALE GENOMIC DNA]</scope>
    <source>
        <strain evidence="4 5">AJA276-08</strain>
    </source>
</reference>